<dbReference type="STRING" id="286115.A0A507CKL2"/>
<dbReference type="EMBL" id="QEAN01000406">
    <property type="protein sequence ID" value="TPX38383.1"/>
    <property type="molecule type" value="Genomic_DNA"/>
</dbReference>
<feature type="compositionally biased region" description="Low complexity" evidence="5">
    <location>
        <begin position="330"/>
        <end position="340"/>
    </location>
</feature>
<dbReference type="SUPFAM" id="SSF81321">
    <property type="entry name" value="Family A G protein-coupled receptor-like"/>
    <property type="match status" value="1"/>
</dbReference>
<name>A0A507CKL2_9FUNG</name>
<evidence type="ECO:0000256" key="5">
    <source>
        <dbReference type="SAM" id="MobiDB-lite"/>
    </source>
</evidence>
<dbReference type="PROSITE" id="PS50262">
    <property type="entry name" value="G_PROTEIN_RECEP_F1_2"/>
    <property type="match status" value="1"/>
</dbReference>
<evidence type="ECO:0000256" key="4">
    <source>
        <dbReference type="ARBA" id="ARBA00023136"/>
    </source>
</evidence>
<evidence type="ECO:0000256" key="1">
    <source>
        <dbReference type="ARBA" id="ARBA00004141"/>
    </source>
</evidence>
<feature type="transmembrane region" description="Helical" evidence="6">
    <location>
        <begin position="169"/>
        <end position="192"/>
    </location>
</feature>
<feature type="transmembrane region" description="Helical" evidence="6">
    <location>
        <begin position="49"/>
        <end position="69"/>
    </location>
</feature>
<feature type="region of interest" description="Disordered" evidence="5">
    <location>
        <begin position="330"/>
        <end position="352"/>
    </location>
</feature>
<dbReference type="PANTHER" id="PTHR23112">
    <property type="entry name" value="G PROTEIN-COUPLED RECEPTOR 157-RELATED"/>
    <property type="match status" value="1"/>
</dbReference>
<dbReference type="InterPro" id="IPR017452">
    <property type="entry name" value="GPCR_Rhodpsn_7TM"/>
</dbReference>
<keyword evidence="3 6" id="KW-1133">Transmembrane helix</keyword>
<dbReference type="AlphaFoldDB" id="A0A507CKL2"/>
<feature type="transmembrane region" description="Helical" evidence="6">
    <location>
        <begin position="264"/>
        <end position="285"/>
    </location>
</feature>
<proteinExistence type="predicted"/>
<feature type="domain" description="G-protein coupled receptors family 1 profile" evidence="7">
    <location>
        <begin position="26"/>
        <end position="318"/>
    </location>
</feature>
<reference evidence="8 9" key="1">
    <citation type="journal article" date="2019" name="Sci. Rep.">
        <title>Comparative genomics of chytrid fungi reveal insights into the obligate biotrophic and pathogenic lifestyle of Synchytrium endobioticum.</title>
        <authorList>
            <person name="van de Vossenberg B.T.L.H."/>
            <person name="Warris S."/>
            <person name="Nguyen H.D.T."/>
            <person name="van Gent-Pelzer M.P.E."/>
            <person name="Joly D.L."/>
            <person name="van de Geest H.C."/>
            <person name="Bonants P.J.M."/>
            <person name="Smith D.S."/>
            <person name="Levesque C.A."/>
            <person name="van der Lee T.A.J."/>
        </authorList>
    </citation>
    <scope>NUCLEOTIDE SEQUENCE [LARGE SCALE GENOMIC DNA]</scope>
    <source>
        <strain evidence="8 9">MB42</strain>
    </source>
</reference>
<evidence type="ECO:0000256" key="3">
    <source>
        <dbReference type="ARBA" id="ARBA00022989"/>
    </source>
</evidence>
<evidence type="ECO:0000256" key="6">
    <source>
        <dbReference type="SAM" id="Phobius"/>
    </source>
</evidence>
<sequence>MPTFNDEQLMILHVFVQLTSIISALGCLGVIYHIVFVDTKRFGSNRTTLFLAVSDLLTASTTVLAQYTINGPLSSGSPDVASVMCQVQAFGHQTFFLQSAAWNTVMALNVLLLFVFKYPYSELPKLDRIYALTIYPITTISGIVVVALGTSGGTTIWCSISGNYNVLRMLVFFMPLWIMFAFNIGVYSYIGYQLKKCQQKLRPHTAARATVIASKELLAIPKESNGRRMSGDSVMSNTAARAKRRQSIGTGSLFAEKRDPVARYASKVSVFIAGFFIVFGPASLTRILNLTASGAPYAVYVIHTLTEPLAGGITSLIYFNRVRKVRQQGGATTTTGSSAVRSHEASANGATA</sequence>
<dbReference type="GO" id="GO:0005886">
    <property type="term" value="C:plasma membrane"/>
    <property type="evidence" value="ECO:0007669"/>
    <property type="project" value="TreeGrafter"/>
</dbReference>
<comment type="caution">
    <text evidence="8">The sequence shown here is derived from an EMBL/GenBank/DDBJ whole genome shotgun (WGS) entry which is preliminary data.</text>
</comment>
<gene>
    <name evidence="8" type="ORF">SeMB42_g06775</name>
</gene>
<comment type="subcellular location">
    <subcellularLocation>
        <location evidence="1">Membrane</location>
        <topology evidence="1">Multi-pass membrane protein</topology>
    </subcellularLocation>
</comment>
<organism evidence="8 9">
    <name type="scientific">Synchytrium endobioticum</name>
    <dbReference type="NCBI Taxonomy" id="286115"/>
    <lineage>
        <taxon>Eukaryota</taxon>
        <taxon>Fungi</taxon>
        <taxon>Fungi incertae sedis</taxon>
        <taxon>Chytridiomycota</taxon>
        <taxon>Chytridiomycota incertae sedis</taxon>
        <taxon>Chytridiomycetes</taxon>
        <taxon>Synchytriales</taxon>
        <taxon>Synchytriaceae</taxon>
        <taxon>Synchytrium</taxon>
    </lineage>
</organism>
<dbReference type="Proteomes" id="UP000317494">
    <property type="component" value="Unassembled WGS sequence"/>
</dbReference>
<dbReference type="PANTHER" id="PTHR23112:SF0">
    <property type="entry name" value="TRANSMEMBRANE PROTEIN 116"/>
    <property type="match status" value="1"/>
</dbReference>
<keyword evidence="9" id="KW-1185">Reference proteome</keyword>
<keyword evidence="2 6" id="KW-0812">Transmembrane</keyword>
<evidence type="ECO:0000256" key="2">
    <source>
        <dbReference type="ARBA" id="ARBA00022692"/>
    </source>
</evidence>
<feature type="transmembrane region" description="Helical" evidence="6">
    <location>
        <begin position="130"/>
        <end position="149"/>
    </location>
</feature>
<evidence type="ECO:0000259" key="7">
    <source>
        <dbReference type="PROSITE" id="PS50262"/>
    </source>
</evidence>
<dbReference type="Pfam" id="PF05462">
    <property type="entry name" value="Dicty_CAR"/>
    <property type="match status" value="1"/>
</dbReference>
<dbReference type="VEuPathDB" id="FungiDB:SeMB42_g06775"/>
<feature type="transmembrane region" description="Helical" evidence="6">
    <location>
        <begin position="297"/>
        <end position="319"/>
    </location>
</feature>
<accession>A0A507CKL2</accession>
<evidence type="ECO:0000313" key="8">
    <source>
        <dbReference type="EMBL" id="TPX38383.1"/>
    </source>
</evidence>
<dbReference type="GO" id="GO:0007189">
    <property type="term" value="P:adenylate cyclase-activating G protein-coupled receptor signaling pathway"/>
    <property type="evidence" value="ECO:0007669"/>
    <property type="project" value="TreeGrafter"/>
</dbReference>
<protein>
    <recommendedName>
        <fullName evidence="7">G-protein coupled receptors family 1 profile domain-containing protein</fullName>
    </recommendedName>
</protein>
<dbReference type="GO" id="GO:0004930">
    <property type="term" value="F:G protein-coupled receptor activity"/>
    <property type="evidence" value="ECO:0007669"/>
    <property type="project" value="TreeGrafter"/>
</dbReference>
<feature type="transmembrane region" description="Helical" evidence="6">
    <location>
        <begin position="12"/>
        <end position="37"/>
    </location>
</feature>
<evidence type="ECO:0000313" key="9">
    <source>
        <dbReference type="Proteomes" id="UP000317494"/>
    </source>
</evidence>
<dbReference type="Gene3D" id="1.20.1070.10">
    <property type="entry name" value="Rhodopsin 7-helix transmembrane proteins"/>
    <property type="match status" value="1"/>
</dbReference>
<keyword evidence="4 6" id="KW-0472">Membrane</keyword>
<feature type="transmembrane region" description="Helical" evidence="6">
    <location>
        <begin position="100"/>
        <end position="118"/>
    </location>
</feature>